<comment type="caution">
    <text evidence="1">The sequence shown here is derived from an EMBL/GenBank/DDBJ whole genome shotgun (WGS) entry which is preliminary data.</text>
</comment>
<evidence type="ECO:0000313" key="1">
    <source>
        <dbReference type="EMBL" id="KKT70275.1"/>
    </source>
</evidence>
<evidence type="ECO:0000313" key="2">
    <source>
        <dbReference type="Proteomes" id="UP000034154"/>
    </source>
</evidence>
<dbReference type="Proteomes" id="UP000034154">
    <property type="component" value="Unassembled WGS sequence"/>
</dbReference>
<name>A0A0G1JG29_9BACT</name>
<gene>
    <name evidence="1" type="ORF">UW63_C0030G0008</name>
</gene>
<accession>A0A0G1JG29</accession>
<sequence length="98" mass="11150">MKLKYFVIGLCVVFGLLIIRAALPWYDTDDTYQVVVDQHSNEEFLKNDFDNKIPCISEVDGVGVKAVPFGVILESCHASWFVFLNLFLFQIKGDANLF</sequence>
<organism evidence="1 2">
    <name type="scientific">Candidatus Uhrbacteria bacterium GW2011_GWF2_44_350</name>
    <dbReference type="NCBI Taxonomy" id="1619000"/>
    <lineage>
        <taxon>Bacteria</taxon>
        <taxon>Candidatus Uhriibacteriota</taxon>
    </lineage>
</organism>
<protein>
    <submittedName>
        <fullName evidence="1">Uncharacterized protein</fullName>
    </submittedName>
</protein>
<dbReference type="EMBL" id="LCJB01000030">
    <property type="protein sequence ID" value="KKT70275.1"/>
    <property type="molecule type" value="Genomic_DNA"/>
</dbReference>
<reference evidence="1 2" key="1">
    <citation type="journal article" date="2015" name="Nature">
        <title>rRNA introns, odd ribosomes, and small enigmatic genomes across a large radiation of phyla.</title>
        <authorList>
            <person name="Brown C.T."/>
            <person name="Hug L.A."/>
            <person name="Thomas B.C."/>
            <person name="Sharon I."/>
            <person name="Castelle C.J."/>
            <person name="Singh A."/>
            <person name="Wilkins M.J."/>
            <person name="Williams K.H."/>
            <person name="Banfield J.F."/>
        </authorList>
    </citation>
    <scope>NUCLEOTIDE SEQUENCE [LARGE SCALE GENOMIC DNA]</scope>
</reference>
<dbReference type="AlphaFoldDB" id="A0A0G1JG29"/>
<proteinExistence type="predicted"/>